<dbReference type="Pfam" id="PF05721">
    <property type="entry name" value="PhyH"/>
    <property type="match status" value="1"/>
</dbReference>
<dbReference type="PANTHER" id="PTHR20883:SF51">
    <property type="entry name" value="PHYTANOYL-COA HYDROXYLASE"/>
    <property type="match status" value="1"/>
</dbReference>
<accession>A0A914V0F2</accession>
<evidence type="ECO:0000256" key="1">
    <source>
        <dbReference type="ARBA" id="ARBA00001962"/>
    </source>
</evidence>
<dbReference type="WBParaSite" id="PSAMB.scaffold1358size32551.g12636.t1">
    <property type="protein sequence ID" value="PSAMB.scaffold1358size32551.g12636.t1"/>
    <property type="gene ID" value="PSAMB.scaffold1358size32551.g12636"/>
</dbReference>
<comment type="cofactor">
    <cofactor evidence="1">
        <name>Fe cation</name>
        <dbReference type="ChEBI" id="CHEBI:24875"/>
    </cofactor>
</comment>
<dbReference type="Gene3D" id="2.60.120.620">
    <property type="entry name" value="q2cbj1_9rhob like domain"/>
    <property type="match status" value="1"/>
</dbReference>
<evidence type="ECO:0000313" key="2">
    <source>
        <dbReference type="Proteomes" id="UP000887566"/>
    </source>
</evidence>
<organism evidence="2 3">
    <name type="scientific">Plectus sambesii</name>
    <dbReference type="NCBI Taxonomy" id="2011161"/>
    <lineage>
        <taxon>Eukaryota</taxon>
        <taxon>Metazoa</taxon>
        <taxon>Ecdysozoa</taxon>
        <taxon>Nematoda</taxon>
        <taxon>Chromadorea</taxon>
        <taxon>Plectida</taxon>
        <taxon>Plectina</taxon>
        <taxon>Plectoidea</taxon>
        <taxon>Plectidae</taxon>
        <taxon>Plectus</taxon>
    </lineage>
</organism>
<proteinExistence type="predicted"/>
<protein>
    <submittedName>
        <fullName evidence="3">Phytanoyl-CoA dioxygenase family protein</fullName>
    </submittedName>
</protein>
<dbReference type="Proteomes" id="UP000887566">
    <property type="component" value="Unplaced"/>
</dbReference>
<dbReference type="AlphaFoldDB" id="A0A914V0F2"/>
<dbReference type="InterPro" id="IPR008775">
    <property type="entry name" value="Phytyl_CoA_dOase-like"/>
</dbReference>
<dbReference type="SUPFAM" id="SSF51197">
    <property type="entry name" value="Clavaminate synthase-like"/>
    <property type="match status" value="1"/>
</dbReference>
<reference evidence="3" key="1">
    <citation type="submission" date="2022-11" db="UniProtKB">
        <authorList>
            <consortium name="WormBaseParasite"/>
        </authorList>
    </citation>
    <scope>IDENTIFICATION</scope>
</reference>
<keyword evidence="2" id="KW-1185">Reference proteome</keyword>
<sequence>MTTASFVKESDGSFHYLPSEEVLWPVATDELKESFWTNGFIIIRNLFSSGEVEKLVKAIEGCKEFWTANYPLLDLNDRQFFQSNWNEPGTDILGMAVRNAKFVGIAEQLLNRGELYLYNGKVIMKQPETGGALLWHQDYGYWYNNRAIFPDFITGVIALTKSDRENGGLEVIRGSHHCGRIEHHSH</sequence>
<evidence type="ECO:0000313" key="3">
    <source>
        <dbReference type="WBParaSite" id="PSAMB.scaffold1358size32551.g12636.t1"/>
    </source>
</evidence>
<dbReference type="PANTHER" id="PTHR20883">
    <property type="entry name" value="PHYTANOYL-COA DIOXYGENASE DOMAIN CONTAINING 1"/>
    <property type="match status" value="1"/>
</dbReference>
<name>A0A914V0F2_9BILA</name>